<evidence type="ECO:0000313" key="4">
    <source>
        <dbReference type="Proteomes" id="UP000050398"/>
    </source>
</evidence>
<dbReference type="RefSeq" id="WP_060671419.1">
    <property type="nucleotide sequence ID" value="NZ_LIXZ01000003.1"/>
</dbReference>
<dbReference type="Proteomes" id="UP000050398">
    <property type="component" value="Unassembled WGS sequence"/>
</dbReference>
<dbReference type="eggNOG" id="ENOG5032TNY">
    <property type="taxonomic scope" value="Bacteria"/>
</dbReference>
<feature type="coiled-coil region" evidence="1">
    <location>
        <begin position="62"/>
        <end position="89"/>
    </location>
</feature>
<name>A0A0P6VZB0_9BACI</name>
<dbReference type="Pfam" id="PF09350">
    <property type="entry name" value="DJC28_CD"/>
    <property type="match status" value="1"/>
</dbReference>
<feature type="domain" description="DnaJ homologue subfamily C member 28 conserved" evidence="2">
    <location>
        <begin position="9"/>
        <end position="74"/>
    </location>
</feature>
<evidence type="ECO:0000259" key="2">
    <source>
        <dbReference type="Pfam" id="PF09350"/>
    </source>
</evidence>
<accession>A0A0P6VZB0</accession>
<sequence length="125" mass="14842">MDFSSIVSEQRIKKAYEDGEFENLPGYGKPLNLDDDRGVPQELRMAHRIMKNAGFTTDEKNVKKEMMRIEDLIRVCDNEEEERELKQNLNEKMLKYNSLLSKKRIKTNSSLFKNYEHKLEDKLLK</sequence>
<organism evidence="3 4">
    <name type="scientific">Rossellomorea vietnamensis</name>
    <dbReference type="NCBI Taxonomy" id="218284"/>
    <lineage>
        <taxon>Bacteria</taxon>
        <taxon>Bacillati</taxon>
        <taxon>Bacillota</taxon>
        <taxon>Bacilli</taxon>
        <taxon>Bacillales</taxon>
        <taxon>Bacillaceae</taxon>
        <taxon>Rossellomorea</taxon>
    </lineage>
</organism>
<dbReference type="InterPro" id="IPR052573">
    <property type="entry name" value="DnaJ_C_subfamily_28"/>
</dbReference>
<dbReference type="EMBL" id="LIXZ01000003">
    <property type="protein sequence ID" value="KPL60507.1"/>
    <property type="molecule type" value="Genomic_DNA"/>
</dbReference>
<comment type="caution">
    <text evidence="3">The sequence shown here is derived from an EMBL/GenBank/DDBJ whole genome shotgun (WGS) entry which is preliminary data.</text>
</comment>
<evidence type="ECO:0000313" key="3">
    <source>
        <dbReference type="EMBL" id="KPL60507.1"/>
    </source>
</evidence>
<dbReference type="AlphaFoldDB" id="A0A0P6VZB0"/>
<reference evidence="3 4" key="1">
    <citation type="submission" date="2015-08" db="EMBL/GenBank/DDBJ databases">
        <title>Draft Genome Sequence of Bacillus vietnamensis UCD-SED5.</title>
        <authorList>
            <person name="Lee R.D."/>
            <person name="Jospin G."/>
            <person name="Lang J.M."/>
            <person name="Coil D.A."/>
            <person name="Eisen J.A."/>
        </authorList>
    </citation>
    <scope>NUCLEOTIDE SEQUENCE [LARGE SCALE GENOMIC DNA]</scope>
    <source>
        <strain evidence="3 4">UCD-SED5</strain>
    </source>
</reference>
<dbReference type="OrthoDB" id="9798476at2"/>
<protein>
    <recommendedName>
        <fullName evidence="2">DnaJ homologue subfamily C member 28 conserved domain-containing protein</fullName>
    </recommendedName>
</protein>
<dbReference type="PANTHER" id="PTHR39158">
    <property type="entry name" value="OS08G0560600 PROTEIN"/>
    <property type="match status" value="1"/>
</dbReference>
<proteinExistence type="predicted"/>
<dbReference type="InterPro" id="IPR018961">
    <property type="entry name" value="DnaJ_homolog_subfam-C_membr-28"/>
</dbReference>
<dbReference type="PATRIC" id="fig|218284.4.peg.2131"/>
<keyword evidence="1" id="KW-0175">Coiled coil</keyword>
<evidence type="ECO:0000256" key="1">
    <source>
        <dbReference type="SAM" id="Coils"/>
    </source>
</evidence>
<gene>
    <name evidence="3" type="ORF">AM506_05100</name>
</gene>
<dbReference type="PANTHER" id="PTHR39158:SF1">
    <property type="entry name" value="DNAJ HOMOLOG SUBFAMILY C MEMBER 28"/>
    <property type="match status" value="1"/>
</dbReference>